<dbReference type="VEuPathDB" id="FungiDB:TRIVIDRAFT_210140"/>
<accession>G9N2P3</accession>
<evidence type="ECO:0000256" key="4">
    <source>
        <dbReference type="ARBA" id="ARBA00022448"/>
    </source>
</evidence>
<evidence type="ECO:0000313" key="11">
    <source>
        <dbReference type="Proteomes" id="UP000007115"/>
    </source>
</evidence>
<comment type="subcellular location">
    <subcellularLocation>
        <location evidence="1">Preautophagosomal structure</location>
    </subcellularLocation>
</comment>
<comment type="caution">
    <text evidence="10">The sequence shown here is derived from an EMBL/GenBank/DDBJ whole genome shotgun (WGS) entry which is preliminary data.</text>
</comment>
<feature type="compositionally biased region" description="Polar residues" evidence="7">
    <location>
        <begin position="267"/>
        <end position="281"/>
    </location>
</feature>
<dbReference type="AlphaFoldDB" id="G9N2P3"/>
<dbReference type="STRING" id="413071.G9N2P3"/>
<comment type="similarity">
    <text evidence="2">Belongs to the ATG29 family.</text>
</comment>
<dbReference type="HOGENOM" id="CLU_353388_0_0_1"/>
<feature type="domain" description="Atg29 N-terminal" evidence="8">
    <location>
        <begin position="6"/>
        <end position="56"/>
    </location>
</feature>
<keyword evidence="5" id="KW-0653">Protein transport</keyword>
<dbReference type="OrthoDB" id="421951at2759"/>
<evidence type="ECO:0000256" key="5">
    <source>
        <dbReference type="ARBA" id="ARBA00022927"/>
    </source>
</evidence>
<feature type="compositionally biased region" description="Polar residues" evidence="7">
    <location>
        <begin position="329"/>
        <end position="352"/>
    </location>
</feature>
<dbReference type="Proteomes" id="UP000007115">
    <property type="component" value="Unassembled WGS sequence"/>
</dbReference>
<sequence>MAEPQYTVFVRVPIPRRGFVDPPAVSWDIAKDEALWKILSQHNEIDWNLVADRFEVPVDFLVQQVAYLNERHQSHTLAQVRKVAAAKGSATQSPIPGADLAGAGHTRTPSALSIRRDVPMLRNESGTSGPAMNAPVRPTMSRNTSATTTVMRDGGGASPRIGNRLNLRGAGQAGGIRLSSLPMQLPSPLPAPTPRSPKLPGAEINRMDSPGPAETSSTTSSDDESMPAQSRIIRRPPRPQQQDSSLGYVGDEDDESEPAFQPYNALSAGTSSHDLSSTLKLRNQEGRNQPRRTPKPFTKELHHSQTSDSSASSPAMVSRPGKLRERNSAGPSSPHRNTQSQENSEGTPSISSSFSDLDDTIFALQPLEPLLFASLHFSPDSALILQLEMHQRRNTHPRSYRRVLAAGTARRVNMLYFINDQDEIRSIEDPDNYFKFFIDRNPRICARQRFEFNHALESVIHERLEKEGQQKLLLPLGIPTTEPHMPIFVAPNLETKSRIVVIFGEPTQELGLVAGRVANGAGGINEGSMVSVVRALASQRSSPDDASAPGVVLANMGQTYFWPQGNRAITVLASSYLPLPSLLHKGIRHVPALNDIPGNEGPEQHVKYIFGEVLRSMASEKAMVDVIAIGDSCEIVEKFLDGKEAWEVWGKRLSSLILLSPVCEADGLTNEQFKDFMTKRARGYLVCPEPLGTPLAPPEGNSELSIAPLGFPCFSSSEPMYAETILIRARSHILSHIQDVAMDPGYENPAITPIDCPPPAMTEQHWDDLPEEDKPVVEKVDPAEFKEQVKQAKRWRKFQETGKAPDTDSEPETDV</sequence>
<organism evidence="10 11">
    <name type="scientific">Hypocrea virens (strain Gv29-8 / FGSC 10586)</name>
    <name type="common">Gliocladium virens</name>
    <name type="synonym">Trichoderma virens</name>
    <dbReference type="NCBI Taxonomy" id="413071"/>
    <lineage>
        <taxon>Eukaryota</taxon>
        <taxon>Fungi</taxon>
        <taxon>Dikarya</taxon>
        <taxon>Ascomycota</taxon>
        <taxon>Pezizomycotina</taxon>
        <taxon>Sordariomycetes</taxon>
        <taxon>Hypocreomycetidae</taxon>
        <taxon>Hypocreales</taxon>
        <taxon>Hypocreaceae</taxon>
        <taxon>Trichoderma</taxon>
    </lineage>
</organism>
<feature type="domain" description="Arb2" evidence="9">
    <location>
        <begin position="415"/>
        <end position="691"/>
    </location>
</feature>
<dbReference type="OMA" id="RNPRICA"/>
<dbReference type="EMBL" id="ABDF02000085">
    <property type="protein sequence ID" value="EHK18957.1"/>
    <property type="molecule type" value="Genomic_DNA"/>
</dbReference>
<evidence type="ECO:0000256" key="3">
    <source>
        <dbReference type="ARBA" id="ARBA00013784"/>
    </source>
</evidence>
<dbReference type="Pfam" id="PF18388">
    <property type="entry name" value="ATG29_N"/>
    <property type="match status" value="1"/>
</dbReference>
<feature type="compositionally biased region" description="Basic and acidic residues" evidence="7">
    <location>
        <begin position="797"/>
        <end position="806"/>
    </location>
</feature>
<feature type="compositionally biased region" description="Low complexity" evidence="7">
    <location>
        <begin position="306"/>
        <end position="318"/>
    </location>
</feature>
<name>G9N2P3_HYPVG</name>
<gene>
    <name evidence="10" type="ORF">TRIVIDRAFT_210140</name>
</gene>
<dbReference type="PANTHER" id="PTHR40012:SF1">
    <property type="entry name" value="AUTOPHAGY-RELATED PROTEIN 29"/>
    <property type="match status" value="1"/>
</dbReference>
<evidence type="ECO:0000256" key="6">
    <source>
        <dbReference type="ARBA" id="ARBA00023006"/>
    </source>
</evidence>
<evidence type="ECO:0000259" key="9">
    <source>
        <dbReference type="Pfam" id="PF22749"/>
    </source>
</evidence>
<feature type="compositionally biased region" description="Pro residues" evidence="7">
    <location>
        <begin position="185"/>
        <end position="197"/>
    </location>
</feature>
<evidence type="ECO:0000259" key="8">
    <source>
        <dbReference type="Pfam" id="PF18388"/>
    </source>
</evidence>
<dbReference type="GO" id="GO:0000407">
    <property type="term" value="C:phagophore assembly site"/>
    <property type="evidence" value="ECO:0007669"/>
    <property type="project" value="UniProtKB-SubCell"/>
</dbReference>
<evidence type="ECO:0000256" key="2">
    <source>
        <dbReference type="ARBA" id="ARBA00010082"/>
    </source>
</evidence>
<protein>
    <recommendedName>
        <fullName evidence="3">Autophagy-related protein 29</fullName>
    </recommendedName>
</protein>
<dbReference type="GeneID" id="25790550"/>
<dbReference type="PANTHER" id="PTHR40012">
    <property type="entry name" value="AUTOPHAGY-RELATED PROTEIN 29"/>
    <property type="match status" value="1"/>
</dbReference>
<dbReference type="InParanoid" id="G9N2P3"/>
<feature type="region of interest" description="Disordered" evidence="7">
    <location>
        <begin position="88"/>
        <end position="352"/>
    </location>
</feature>
<keyword evidence="11" id="KW-1185">Reference proteome</keyword>
<evidence type="ECO:0000256" key="1">
    <source>
        <dbReference type="ARBA" id="ARBA00004329"/>
    </source>
</evidence>
<dbReference type="InterPro" id="IPR053858">
    <property type="entry name" value="Arb2_dom"/>
</dbReference>
<dbReference type="RefSeq" id="XP_013953152.1">
    <property type="nucleotide sequence ID" value="XM_014097677.1"/>
</dbReference>
<dbReference type="InterPro" id="IPR039362">
    <property type="entry name" value="ATG29_sf"/>
</dbReference>
<dbReference type="GO" id="GO:0015031">
    <property type="term" value="P:protein transport"/>
    <property type="evidence" value="ECO:0007669"/>
    <property type="project" value="UniProtKB-KW"/>
</dbReference>
<evidence type="ECO:0000313" key="10">
    <source>
        <dbReference type="EMBL" id="EHK18957.1"/>
    </source>
</evidence>
<feature type="region of interest" description="Disordered" evidence="7">
    <location>
        <begin position="788"/>
        <end position="815"/>
    </location>
</feature>
<dbReference type="Gene3D" id="1.10.10.2570">
    <property type="match status" value="1"/>
</dbReference>
<dbReference type="InterPro" id="IPR040666">
    <property type="entry name" value="Atg29_N"/>
</dbReference>
<keyword evidence="6" id="KW-0072">Autophagy</keyword>
<dbReference type="eggNOG" id="ENOG502SGUN">
    <property type="taxonomic scope" value="Eukaryota"/>
</dbReference>
<dbReference type="Pfam" id="PF22749">
    <property type="entry name" value="Arb2"/>
    <property type="match status" value="1"/>
</dbReference>
<proteinExistence type="inferred from homology"/>
<evidence type="ECO:0000256" key="7">
    <source>
        <dbReference type="SAM" id="MobiDB-lite"/>
    </source>
</evidence>
<feature type="compositionally biased region" description="Polar residues" evidence="7">
    <location>
        <begin position="140"/>
        <end position="150"/>
    </location>
</feature>
<dbReference type="InterPro" id="IPR039113">
    <property type="entry name" value="ATG29"/>
</dbReference>
<dbReference type="GO" id="GO:0000045">
    <property type="term" value="P:autophagosome assembly"/>
    <property type="evidence" value="ECO:0007669"/>
    <property type="project" value="InterPro"/>
</dbReference>
<keyword evidence="4" id="KW-0813">Transport</keyword>
<reference evidence="10 11" key="1">
    <citation type="journal article" date="2011" name="Genome Biol.">
        <title>Comparative genome sequence analysis underscores mycoparasitism as the ancestral life style of Trichoderma.</title>
        <authorList>
            <person name="Kubicek C.P."/>
            <person name="Herrera-Estrella A."/>
            <person name="Seidl-Seiboth V."/>
            <person name="Martinez D.A."/>
            <person name="Druzhinina I.S."/>
            <person name="Thon M."/>
            <person name="Zeilinger S."/>
            <person name="Casas-Flores S."/>
            <person name="Horwitz B.A."/>
            <person name="Mukherjee P.K."/>
            <person name="Mukherjee M."/>
            <person name="Kredics L."/>
            <person name="Alcaraz L.D."/>
            <person name="Aerts A."/>
            <person name="Antal Z."/>
            <person name="Atanasova L."/>
            <person name="Cervantes-Badillo M.G."/>
            <person name="Challacombe J."/>
            <person name="Chertkov O."/>
            <person name="McCluskey K."/>
            <person name="Coulpier F."/>
            <person name="Deshpande N."/>
            <person name="von Doehren H."/>
            <person name="Ebbole D.J."/>
            <person name="Esquivel-Naranjo E.U."/>
            <person name="Fekete E."/>
            <person name="Flipphi M."/>
            <person name="Glaser F."/>
            <person name="Gomez-Rodriguez E.Y."/>
            <person name="Gruber S."/>
            <person name="Han C."/>
            <person name="Henrissat B."/>
            <person name="Hermosa R."/>
            <person name="Hernandez-Onate M."/>
            <person name="Karaffa L."/>
            <person name="Kosti I."/>
            <person name="Le Crom S."/>
            <person name="Lindquist E."/>
            <person name="Lucas S."/>
            <person name="Luebeck M."/>
            <person name="Luebeck P.S."/>
            <person name="Margeot A."/>
            <person name="Metz B."/>
            <person name="Misra M."/>
            <person name="Nevalainen H."/>
            <person name="Omann M."/>
            <person name="Packer N."/>
            <person name="Perrone G."/>
            <person name="Uresti-Rivera E.E."/>
            <person name="Salamov A."/>
            <person name="Schmoll M."/>
            <person name="Seiboth B."/>
            <person name="Shapiro H."/>
            <person name="Sukno S."/>
            <person name="Tamayo-Ramos J.A."/>
            <person name="Tisch D."/>
            <person name="Wiest A."/>
            <person name="Wilkinson H.H."/>
            <person name="Zhang M."/>
            <person name="Coutinho P.M."/>
            <person name="Kenerley C.M."/>
            <person name="Monte E."/>
            <person name="Baker S.E."/>
            <person name="Grigoriev I.V."/>
        </authorList>
    </citation>
    <scope>NUCLEOTIDE SEQUENCE [LARGE SCALE GENOMIC DNA]</scope>
    <source>
        <strain evidence="11">Gv29-8 / FGSC 10586</strain>
    </source>
</reference>